<dbReference type="InterPro" id="IPR051283">
    <property type="entry name" value="Sec_Metabolite_Acyltrans"/>
</dbReference>
<dbReference type="AlphaFoldDB" id="A0AA39W0Z1"/>
<dbReference type="Gene3D" id="3.30.559.10">
    <property type="entry name" value="Chloramphenicol acetyltransferase-like domain"/>
    <property type="match status" value="2"/>
</dbReference>
<name>A0AA39W0Z1_ACESA</name>
<protein>
    <recommendedName>
        <fullName evidence="4">HXXXD-type acyl-transferase family protein</fullName>
    </recommendedName>
</protein>
<evidence type="ECO:0008006" key="4">
    <source>
        <dbReference type="Google" id="ProtNLM"/>
    </source>
</evidence>
<evidence type="ECO:0000313" key="3">
    <source>
        <dbReference type="Proteomes" id="UP001168877"/>
    </source>
</evidence>
<accession>A0AA39W0Z1</accession>
<keyword evidence="1" id="KW-0808">Transferase</keyword>
<gene>
    <name evidence="2" type="ORF">LWI29_030072</name>
</gene>
<dbReference type="PANTHER" id="PTHR31896:SF43">
    <property type="entry name" value="PROTEIN ENHANCED PSEUDOMONAS SUSCEPTIBILITY 1"/>
    <property type="match status" value="1"/>
</dbReference>
<reference evidence="2" key="1">
    <citation type="journal article" date="2022" name="Plant J.">
        <title>Strategies of tolerance reflected in two North American maple genomes.</title>
        <authorList>
            <person name="McEvoy S.L."/>
            <person name="Sezen U.U."/>
            <person name="Trouern-Trend A."/>
            <person name="McMahon S.M."/>
            <person name="Schaberg P.G."/>
            <person name="Yang J."/>
            <person name="Wegrzyn J.L."/>
            <person name="Swenson N.G."/>
        </authorList>
    </citation>
    <scope>NUCLEOTIDE SEQUENCE</scope>
    <source>
        <strain evidence="2">NS2018</strain>
    </source>
</reference>
<dbReference type="Proteomes" id="UP001168877">
    <property type="component" value="Unassembled WGS sequence"/>
</dbReference>
<dbReference type="EMBL" id="JAUESC010000002">
    <property type="protein sequence ID" value="KAK0605724.1"/>
    <property type="molecule type" value="Genomic_DNA"/>
</dbReference>
<dbReference type="InterPro" id="IPR023213">
    <property type="entry name" value="CAT-like_dom_sf"/>
</dbReference>
<proteinExistence type="predicted"/>
<dbReference type="PANTHER" id="PTHR31896">
    <property type="entry name" value="FAMILY REGULATORY PROTEIN, PUTATIVE (AFU_ORTHOLOGUE AFUA_3G14730)-RELATED"/>
    <property type="match status" value="1"/>
</dbReference>
<organism evidence="2 3">
    <name type="scientific">Acer saccharum</name>
    <name type="common">Sugar maple</name>
    <dbReference type="NCBI Taxonomy" id="4024"/>
    <lineage>
        <taxon>Eukaryota</taxon>
        <taxon>Viridiplantae</taxon>
        <taxon>Streptophyta</taxon>
        <taxon>Embryophyta</taxon>
        <taxon>Tracheophyta</taxon>
        <taxon>Spermatophyta</taxon>
        <taxon>Magnoliopsida</taxon>
        <taxon>eudicotyledons</taxon>
        <taxon>Gunneridae</taxon>
        <taxon>Pentapetalae</taxon>
        <taxon>rosids</taxon>
        <taxon>malvids</taxon>
        <taxon>Sapindales</taxon>
        <taxon>Sapindaceae</taxon>
        <taxon>Hippocastanoideae</taxon>
        <taxon>Acereae</taxon>
        <taxon>Acer</taxon>
    </lineage>
</organism>
<reference evidence="2" key="2">
    <citation type="submission" date="2023-06" db="EMBL/GenBank/DDBJ databases">
        <authorList>
            <person name="Swenson N.G."/>
            <person name="Wegrzyn J.L."/>
            <person name="Mcevoy S.L."/>
        </authorList>
    </citation>
    <scope>NUCLEOTIDE SEQUENCE</scope>
    <source>
        <strain evidence="2">NS2018</strain>
        <tissue evidence="2">Leaf</tissue>
    </source>
</reference>
<comment type="caution">
    <text evidence="2">The sequence shown here is derived from an EMBL/GenBank/DDBJ whole genome shotgun (WGS) entry which is preliminary data.</text>
</comment>
<dbReference type="Pfam" id="PF02458">
    <property type="entry name" value="Transferase"/>
    <property type="match status" value="1"/>
</dbReference>
<sequence length="454" mass="50820">MANIRLISTSTVHVAAQDDQKKVQPNLRIELTPWDLQLLPVDSIQKGLLFRKPKESQINCLIHHLKTSLSRTLYFFAPLAGRLATIKHDDNTISFFIDCNNAGAEFVHAIADGVSIADIIESTYVPEIVYSFFPLNGIKNYEGTSKPLLAVQATELVDGIFIACTINHTTGDGSSFWHFFNSWSEISRGFDCLSRPPILQRWFLPDMVFPIRIPNLISKQVLCSKFILPPLKQRVFHFSRENIAKLKAKAIVEIGTNNKISSLQALLSHLWRSAIRNNKILDPDQEVNYRLLIGVRPRLINPPMPQEYFGNAVQAGSITMKAREVLDQGLGYVAWKMNKMVGMHTEEKLLNSLESWIENPRFLTMDSMVTNALVTSSSPWFNVYGNDLGWGRPISVRSGPGNKSDGKITLFEGVEEGSVDIEACLSPETLKGMDMDAEFMDAVTTCTTLDISGK</sequence>
<evidence type="ECO:0000256" key="1">
    <source>
        <dbReference type="ARBA" id="ARBA00022679"/>
    </source>
</evidence>
<dbReference type="GO" id="GO:0016740">
    <property type="term" value="F:transferase activity"/>
    <property type="evidence" value="ECO:0007669"/>
    <property type="project" value="UniProtKB-KW"/>
</dbReference>
<evidence type="ECO:0000313" key="2">
    <source>
        <dbReference type="EMBL" id="KAK0605724.1"/>
    </source>
</evidence>
<keyword evidence="3" id="KW-1185">Reference proteome</keyword>